<reference evidence="1 2" key="1">
    <citation type="submission" date="2014-04" db="EMBL/GenBank/DDBJ databases">
        <authorList>
            <consortium name="DOE Joint Genome Institute"/>
            <person name="Kuo A."/>
            <person name="Kohler A."/>
            <person name="Jargeat P."/>
            <person name="Nagy L.G."/>
            <person name="Floudas D."/>
            <person name="Copeland A."/>
            <person name="Barry K.W."/>
            <person name="Cichocki N."/>
            <person name="Veneault-Fourrey C."/>
            <person name="LaButti K."/>
            <person name="Lindquist E.A."/>
            <person name="Lipzen A."/>
            <person name="Lundell T."/>
            <person name="Morin E."/>
            <person name="Murat C."/>
            <person name="Sun H."/>
            <person name="Tunlid A."/>
            <person name="Henrissat B."/>
            <person name="Grigoriev I.V."/>
            <person name="Hibbett D.S."/>
            <person name="Martin F."/>
            <person name="Nordberg H.P."/>
            <person name="Cantor M.N."/>
            <person name="Hua S.X."/>
        </authorList>
    </citation>
    <scope>NUCLEOTIDE SEQUENCE [LARGE SCALE GENOMIC DNA]</scope>
    <source>
        <strain evidence="1 2">Ve08.2h10</strain>
    </source>
</reference>
<feature type="non-terminal residue" evidence="1">
    <location>
        <position position="1"/>
    </location>
</feature>
<protein>
    <submittedName>
        <fullName evidence="1">Uncharacterized protein</fullName>
    </submittedName>
</protein>
<keyword evidence="2" id="KW-1185">Reference proteome</keyword>
<name>A0A0D0C243_9AGAM</name>
<accession>A0A0D0C243</accession>
<organism evidence="1 2">
    <name type="scientific">Paxillus rubicundulus Ve08.2h10</name>
    <dbReference type="NCBI Taxonomy" id="930991"/>
    <lineage>
        <taxon>Eukaryota</taxon>
        <taxon>Fungi</taxon>
        <taxon>Dikarya</taxon>
        <taxon>Basidiomycota</taxon>
        <taxon>Agaricomycotina</taxon>
        <taxon>Agaricomycetes</taxon>
        <taxon>Agaricomycetidae</taxon>
        <taxon>Boletales</taxon>
        <taxon>Paxilineae</taxon>
        <taxon>Paxillaceae</taxon>
        <taxon>Paxillus</taxon>
    </lineage>
</organism>
<evidence type="ECO:0000313" key="2">
    <source>
        <dbReference type="Proteomes" id="UP000054538"/>
    </source>
</evidence>
<proteinExistence type="predicted"/>
<reference evidence="2" key="2">
    <citation type="submission" date="2015-01" db="EMBL/GenBank/DDBJ databases">
        <title>Evolutionary Origins and Diversification of the Mycorrhizal Mutualists.</title>
        <authorList>
            <consortium name="DOE Joint Genome Institute"/>
            <consortium name="Mycorrhizal Genomics Consortium"/>
            <person name="Kohler A."/>
            <person name="Kuo A."/>
            <person name="Nagy L.G."/>
            <person name="Floudas D."/>
            <person name="Copeland A."/>
            <person name="Barry K.W."/>
            <person name="Cichocki N."/>
            <person name="Veneault-Fourrey C."/>
            <person name="LaButti K."/>
            <person name="Lindquist E.A."/>
            <person name="Lipzen A."/>
            <person name="Lundell T."/>
            <person name="Morin E."/>
            <person name="Murat C."/>
            <person name="Riley R."/>
            <person name="Ohm R."/>
            <person name="Sun H."/>
            <person name="Tunlid A."/>
            <person name="Henrissat B."/>
            <person name="Grigoriev I.V."/>
            <person name="Hibbett D.S."/>
            <person name="Martin F."/>
        </authorList>
    </citation>
    <scope>NUCLEOTIDE SEQUENCE [LARGE SCALE GENOMIC DNA]</scope>
    <source>
        <strain evidence="2">Ve08.2h10</strain>
    </source>
</reference>
<dbReference type="Proteomes" id="UP000054538">
    <property type="component" value="Unassembled WGS sequence"/>
</dbReference>
<dbReference type="InParanoid" id="A0A0D0C243"/>
<dbReference type="AlphaFoldDB" id="A0A0D0C243"/>
<sequence>VYHINWLRAKAVQDQWKEEVKLIKSEVQWTINFLIPNSSSGRNWVCKVRNRKPQSMQYMPPVRPPYMQTSEINVL</sequence>
<dbReference type="EMBL" id="KN827071">
    <property type="protein sequence ID" value="KIK77257.1"/>
    <property type="molecule type" value="Genomic_DNA"/>
</dbReference>
<evidence type="ECO:0000313" key="1">
    <source>
        <dbReference type="EMBL" id="KIK77257.1"/>
    </source>
</evidence>
<dbReference type="OrthoDB" id="3265433at2759"/>
<dbReference type="HOGENOM" id="CLU_2677818_0_0_1"/>
<gene>
    <name evidence="1" type="ORF">PAXRUDRAFT_167415</name>
</gene>